<dbReference type="InterPro" id="IPR010930">
    <property type="entry name" value="Flg_bb/hook_C_dom"/>
</dbReference>
<accession>A0ABU5GRU8</accession>
<evidence type="ECO:0000256" key="2">
    <source>
        <dbReference type="ARBA" id="ARBA00004613"/>
    </source>
</evidence>
<evidence type="ECO:0000256" key="7">
    <source>
        <dbReference type="RuleBase" id="RU362065"/>
    </source>
</evidence>
<dbReference type="InterPro" id="IPR002371">
    <property type="entry name" value="FlgK"/>
</dbReference>
<dbReference type="Pfam" id="PF00460">
    <property type="entry name" value="Flg_bb_rod"/>
    <property type="match status" value="1"/>
</dbReference>
<feature type="domain" description="Flagellar basal-body/hook protein C-terminal" evidence="10">
    <location>
        <begin position="499"/>
        <end position="535"/>
    </location>
</feature>
<evidence type="ECO:0000259" key="9">
    <source>
        <dbReference type="Pfam" id="PF00460"/>
    </source>
</evidence>
<evidence type="ECO:0000256" key="1">
    <source>
        <dbReference type="ARBA" id="ARBA00004365"/>
    </source>
</evidence>
<evidence type="ECO:0000256" key="4">
    <source>
        <dbReference type="ARBA" id="ARBA00016244"/>
    </source>
</evidence>
<proteinExistence type="inferred from homology"/>
<evidence type="ECO:0000256" key="6">
    <source>
        <dbReference type="ARBA" id="ARBA00023143"/>
    </source>
</evidence>
<dbReference type="Proteomes" id="UP001294570">
    <property type="component" value="Unassembled WGS sequence"/>
</dbReference>
<dbReference type="InterPro" id="IPR049119">
    <property type="entry name" value="FlgK_D2-like"/>
</dbReference>
<evidence type="ECO:0000256" key="3">
    <source>
        <dbReference type="ARBA" id="ARBA00009677"/>
    </source>
</evidence>
<keyword evidence="5 7" id="KW-0964">Secreted</keyword>
<keyword evidence="13" id="KW-0969">Cilium</keyword>
<comment type="subcellular location">
    <subcellularLocation>
        <location evidence="1 7">Bacterial flagellum</location>
    </subcellularLocation>
    <subcellularLocation>
        <location evidence="2 7">Secreted</location>
    </subcellularLocation>
</comment>
<dbReference type="Pfam" id="PF22638">
    <property type="entry name" value="FlgK_D1"/>
    <property type="match status" value="1"/>
</dbReference>
<dbReference type="SUPFAM" id="SSF64518">
    <property type="entry name" value="Phase 1 flagellin"/>
    <property type="match status" value="1"/>
</dbReference>
<name>A0ABU5GRU8_9GAMM</name>
<evidence type="ECO:0000259" key="12">
    <source>
        <dbReference type="Pfam" id="PF22638"/>
    </source>
</evidence>
<keyword evidence="14" id="KW-1185">Reference proteome</keyword>
<dbReference type="PANTHER" id="PTHR30033:SF1">
    <property type="entry name" value="FLAGELLAR HOOK-ASSOCIATED PROTEIN 1"/>
    <property type="match status" value="1"/>
</dbReference>
<dbReference type="PRINTS" id="PR01005">
    <property type="entry name" value="FLGHOOKAP1"/>
</dbReference>
<comment type="similarity">
    <text evidence="3 7">Belongs to the flagella basal body rod proteins family.</text>
</comment>
<feature type="domain" description="Flagellar hook-associated protein FlgK helical" evidence="12">
    <location>
        <begin position="83"/>
        <end position="317"/>
    </location>
</feature>
<evidence type="ECO:0000313" key="13">
    <source>
        <dbReference type="EMBL" id="MDY7219693.1"/>
    </source>
</evidence>
<keyword evidence="8" id="KW-0175">Coiled coil</keyword>
<keyword evidence="13" id="KW-0966">Cell projection</keyword>
<keyword evidence="13" id="KW-0282">Flagellum</keyword>
<dbReference type="EMBL" id="JAXIVU010000011">
    <property type="protein sequence ID" value="MDY7219693.1"/>
    <property type="molecule type" value="Genomic_DNA"/>
</dbReference>
<feature type="domain" description="Flagellar hook-associated protein 1 D2-like" evidence="11">
    <location>
        <begin position="325"/>
        <end position="407"/>
    </location>
</feature>
<dbReference type="Pfam" id="PF06429">
    <property type="entry name" value="Flg_bbr_C"/>
    <property type="match status" value="1"/>
</dbReference>
<feature type="coiled-coil region" evidence="8">
    <location>
        <begin position="152"/>
        <end position="179"/>
    </location>
</feature>
<dbReference type="NCBIfam" id="TIGR02492">
    <property type="entry name" value="flgK_ends"/>
    <property type="match status" value="1"/>
</dbReference>
<comment type="caution">
    <text evidence="13">The sequence shown here is derived from an EMBL/GenBank/DDBJ whole genome shotgun (WGS) entry which is preliminary data.</text>
</comment>
<protein>
    <recommendedName>
        <fullName evidence="4 7">Flagellar hook-associated protein 1</fullName>
        <shortName evidence="7">HAP1</shortName>
    </recommendedName>
</protein>
<evidence type="ECO:0000313" key="14">
    <source>
        <dbReference type="Proteomes" id="UP001294570"/>
    </source>
</evidence>
<dbReference type="Pfam" id="PF21158">
    <property type="entry name" value="flgK_1st_1"/>
    <property type="match status" value="1"/>
</dbReference>
<sequence length="540" mass="57803">MSIFSIGVSGLNASQKALYTTGNNINNVYTPGYNREIPILGEAKAGGVRVYDIQRQFNHFVATQLNASSGKFSALQAYQTQVHQVDSLLADQEAGLAPLMQSFFSSVEDLVGNPSDPAARQGVLGTANTLTAQFRSFDDYLNDMQQGINGQVRDEIVQINNLAEQVANLNREIGLARAKTGIAPNSLLNQRDQLVADLSARADVKLNIQDGDVYHLSIGNGQPLVAGTHTYKLEAMRSAGDPARMVVGYNDSAGNLIELKDHTFKQGTLGGLLSFRSETLDKTQNQLGQLAVSFAVSFNEQHKQGLDLNGAVGQDFFAIGEPRVYSNSNNSSGVEFAAAFDVDQIDQLKAASYDIHYTGGQMQVTQRDTGVAVVADYDPAAGTLSFAGLKLTLTGTPAEGEQFHLNPLQRAASEFDSKIQDAAQIAAANNDADAGTGDNRNAIALQNLQSKQVVGGHATLSQAYGALVSDVGNRTNVVNVNLTAQQGLNEQLRGLQQSESGVNLDEEAANLLRYQQYYQANARVIEVGGTIIDVLLGLRT</sequence>
<dbReference type="InterPro" id="IPR053927">
    <property type="entry name" value="FlgK_helical"/>
</dbReference>
<reference evidence="13 14" key="1">
    <citation type="submission" date="2023-12" db="EMBL/GenBank/DDBJ databases">
        <title>Denitrificimonas halotolerans sp. nov.,a novel species isolated from landfill leachate.</title>
        <authorList>
            <person name="Wang S."/>
        </authorList>
    </citation>
    <scope>NUCLEOTIDE SEQUENCE [LARGE SCALE GENOMIC DNA]</scope>
    <source>
        <strain evidence="13 14">JX-1</strain>
    </source>
</reference>
<dbReference type="RefSeq" id="WP_321553781.1">
    <property type="nucleotide sequence ID" value="NZ_JAXIVU010000011.1"/>
</dbReference>
<keyword evidence="6 7" id="KW-0975">Bacterial flagellum</keyword>
<feature type="domain" description="Flagellar basal body rod protein N-terminal" evidence="9">
    <location>
        <begin position="6"/>
        <end position="33"/>
    </location>
</feature>
<organism evidence="13 14">
    <name type="scientific">Denitrificimonas halotolerans</name>
    <dbReference type="NCBI Taxonomy" id="3098930"/>
    <lineage>
        <taxon>Bacteria</taxon>
        <taxon>Pseudomonadati</taxon>
        <taxon>Pseudomonadota</taxon>
        <taxon>Gammaproteobacteria</taxon>
        <taxon>Pseudomonadales</taxon>
        <taxon>Pseudomonadaceae</taxon>
        <taxon>Denitrificimonas</taxon>
    </lineage>
</organism>
<dbReference type="InterPro" id="IPR001444">
    <property type="entry name" value="Flag_bb_rod_N"/>
</dbReference>
<dbReference type="PANTHER" id="PTHR30033">
    <property type="entry name" value="FLAGELLAR HOOK-ASSOCIATED PROTEIN 1"/>
    <property type="match status" value="1"/>
</dbReference>
<evidence type="ECO:0000259" key="11">
    <source>
        <dbReference type="Pfam" id="PF21158"/>
    </source>
</evidence>
<evidence type="ECO:0000256" key="5">
    <source>
        <dbReference type="ARBA" id="ARBA00022525"/>
    </source>
</evidence>
<evidence type="ECO:0000259" key="10">
    <source>
        <dbReference type="Pfam" id="PF06429"/>
    </source>
</evidence>
<evidence type="ECO:0000256" key="8">
    <source>
        <dbReference type="SAM" id="Coils"/>
    </source>
</evidence>
<gene>
    <name evidence="7 13" type="primary">flgK</name>
    <name evidence="13" type="ORF">TOI97_08970</name>
</gene>